<dbReference type="RefSeq" id="WP_125875108.1">
    <property type="nucleotide sequence ID" value="NZ_RHRS01000085.1"/>
</dbReference>
<organism evidence="2 3">
    <name type="scientific">Ectopseudomonas oleovorans</name>
    <name type="common">Pseudomonas oleovorans</name>
    <dbReference type="NCBI Taxonomy" id="301"/>
    <lineage>
        <taxon>Bacteria</taxon>
        <taxon>Pseudomonadati</taxon>
        <taxon>Pseudomonadota</taxon>
        <taxon>Gammaproteobacteria</taxon>
        <taxon>Pseudomonadales</taxon>
        <taxon>Pseudomonadaceae</taxon>
        <taxon>Ectopseudomonas</taxon>
    </lineage>
</organism>
<gene>
    <name evidence="2" type="ORF">EGJ44_20745</name>
</gene>
<comment type="caution">
    <text evidence="2">The sequence shown here is derived from an EMBL/GenBank/DDBJ whole genome shotgun (WGS) entry which is preliminary data.</text>
</comment>
<feature type="region of interest" description="Disordered" evidence="1">
    <location>
        <begin position="15"/>
        <end position="45"/>
    </location>
</feature>
<protein>
    <submittedName>
        <fullName evidence="2">Uncharacterized protein</fullName>
    </submittedName>
</protein>
<evidence type="ECO:0000256" key="1">
    <source>
        <dbReference type="SAM" id="MobiDB-lite"/>
    </source>
</evidence>
<reference evidence="2 3" key="1">
    <citation type="submission" date="2018-10" db="EMBL/GenBank/DDBJ databases">
        <title>Transmission dynamics of multidrug resistant bacteria on intensive care unit surfaces.</title>
        <authorList>
            <person name="D'Souza A.W."/>
            <person name="Potter R.F."/>
            <person name="Wallace M."/>
            <person name="Shupe A."/>
            <person name="Patel S."/>
            <person name="Sun S."/>
            <person name="Gul D."/>
            <person name="Kwon J.H."/>
            <person name="Andleeb S."/>
            <person name="Burnham C.-A.D."/>
            <person name="Dantas G."/>
        </authorList>
    </citation>
    <scope>NUCLEOTIDE SEQUENCE [LARGE SCALE GENOMIC DNA]</scope>
    <source>
        <strain evidence="2 3">PO_271</strain>
    </source>
</reference>
<evidence type="ECO:0000313" key="3">
    <source>
        <dbReference type="Proteomes" id="UP000272833"/>
    </source>
</evidence>
<sequence>MSLLAGLFGQLETRPDAAAKSSPPVPGDSILATPADMAPLSDAESPEPITEGYVIHTAATAPAAWITARDTFINHLMACRACYAQAGRYCTDGANLRHAYNSTPWS</sequence>
<accession>A0A427H8D2</accession>
<evidence type="ECO:0000313" key="2">
    <source>
        <dbReference type="EMBL" id="RRW29097.1"/>
    </source>
</evidence>
<name>A0A427H8D2_ECTOL</name>
<dbReference type="Proteomes" id="UP000272833">
    <property type="component" value="Unassembled WGS sequence"/>
</dbReference>
<dbReference type="EMBL" id="RHRS01000085">
    <property type="protein sequence ID" value="RRW29097.1"/>
    <property type="molecule type" value="Genomic_DNA"/>
</dbReference>
<dbReference type="AlphaFoldDB" id="A0A427H8D2"/>
<proteinExistence type="predicted"/>